<evidence type="ECO:0000256" key="5">
    <source>
        <dbReference type="ARBA" id="ARBA00035648"/>
    </source>
</evidence>
<dbReference type="RefSeq" id="WP_093064164.1">
    <property type="nucleotide sequence ID" value="NZ_FNQP01000001.1"/>
</dbReference>
<reference evidence="9 10" key="1">
    <citation type="submission" date="2016-10" db="EMBL/GenBank/DDBJ databases">
        <authorList>
            <person name="de Groot N.N."/>
        </authorList>
    </citation>
    <scope>NUCLEOTIDE SEQUENCE [LARGE SCALE GENOMIC DNA]</scope>
    <source>
        <strain evidence="9 10">DSM 21228</strain>
    </source>
</reference>
<protein>
    <submittedName>
        <fullName evidence="9">TIGR00255 family protein</fullName>
    </submittedName>
</protein>
<evidence type="ECO:0000256" key="2">
    <source>
        <dbReference type="ARBA" id="ARBA00022722"/>
    </source>
</evidence>
<dbReference type="PANTHER" id="PTHR30636">
    <property type="entry name" value="UPF0701 PROTEIN YICC"/>
    <property type="match status" value="1"/>
</dbReference>
<feature type="coiled-coil region" evidence="6">
    <location>
        <begin position="199"/>
        <end position="232"/>
    </location>
</feature>
<evidence type="ECO:0000256" key="3">
    <source>
        <dbReference type="ARBA" id="ARBA00022759"/>
    </source>
</evidence>
<feature type="domain" description="Endoribonuclease YicC-like N-terminal" evidence="7">
    <location>
        <begin position="2"/>
        <end position="154"/>
    </location>
</feature>
<dbReference type="PANTHER" id="PTHR30636:SF3">
    <property type="entry name" value="UPF0701 PROTEIN YICC"/>
    <property type="match status" value="1"/>
</dbReference>
<evidence type="ECO:0000313" key="10">
    <source>
        <dbReference type="Proteomes" id="UP000199397"/>
    </source>
</evidence>
<dbReference type="STRING" id="525918.SAMN05660964_00028"/>
<organism evidence="9 10">
    <name type="scientific">Thiothrix caldifontis</name>
    <dbReference type="NCBI Taxonomy" id="525918"/>
    <lineage>
        <taxon>Bacteria</taxon>
        <taxon>Pseudomonadati</taxon>
        <taxon>Pseudomonadota</taxon>
        <taxon>Gammaproteobacteria</taxon>
        <taxon>Thiotrichales</taxon>
        <taxon>Thiotrichaceae</taxon>
        <taxon>Thiothrix</taxon>
    </lineage>
</organism>
<dbReference type="NCBIfam" id="TIGR00255">
    <property type="entry name" value="YicC/YloC family endoribonuclease"/>
    <property type="match status" value="1"/>
</dbReference>
<comment type="cofactor">
    <cofactor evidence="1">
        <name>a divalent metal cation</name>
        <dbReference type="ChEBI" id="CHEBI:60240"/>
    </cofactor>
</comment>
<evidence type="ECO:0000256" key="4">
    <source>
        <dbReference type="ARBA" id="ARBA00022801"/>
    </source>
</evidence>
<keyword evidence="6" id="KW-0175">Coiled coil</keyword>
<dbReference type="InterPro" id="IPR013551">
    <property type="entry name" value="YicC-like_C"/>
</dbReference>
<dbReference type="GO" id="GO:0004521">
    <property type="term" value="F:RNA endonuclease activity"/>
    <property type="evidence" value="ECO:0007669"/>
    <property type="project" value="InterPro"/>
</dbReference>
<name>A0A1H3VEP2_9GAMM</name>
<dbReference type="InterPro" id="IPR005229">
    <property type="entry name" value="YicC/YloC-like"/>
</dbReference>
<comment type="similarity">
    <text evidence="5">Belongs to the YicC/YloC family.</text>
</comment>
<evidence type="ECO:0000313" key="9">
    <source>
        <dbReference type="EMBL" id="SDZ73255.1"/>
    </source>
</evidence>
<evidence type="ECO:0000256" key="6">
    <source>
        <dbReference type="SAM" id="Coils"/>
    </source>
</evidence>
<dbReference type="Pfam" id="PF03755">
    <property type="entry name" value="YicC-like_N"/>
    <property type="match status" value="1"/>
</dbReference>
<feature type="domain" description="Endoribonuclease YicC-like C-terminal" evidence="8">
    <location>
        <begin position="171"/>
        <end position="288"/>
    </location>
</feature>
<dbReference type="OrthoDB" id="9771229at2"/>
<dbReference type="GO" id="GO:0016787">
    <property type="term" value="F:hydrolase activity"/>
    <property type="evidence" value="ECO:0007669"/>
    <property type="project" value="UniProtKB-KW"/>
</dbReference>
<dbReference type="Proteomes" id="UP000199397">
    <property type="component" value="Unassembled WGS sequence"/>
</dbReference>
<gene>
    <name evidence="9" type="ORF">SAMN05660964_00028</name>
</gene>
<keyword evidence="3" id="KW-0255">Endonuclease</keyword>
<dbReference type="EMBL" id="FNQP01000001">
    <property type="protein sequence ID" value="SDZ73255.1"/>
    <property type="molecule type" value="Genomic_DNA"/>
</dbReference>
<accession>A0A1H3VEP2</accession>
<keyword evidence="10" id="KW-1185">Reference proteome</keyword>
<proteinExistence type="inferred from homology"/>
<dbReference type="InterPro" id="IPR013527">
    <property type="entry name" value="YicC-like_N"/>
</dbReference>
<evidence type="ECO:0000259" key="8">
    <source>
        <dbReference type="Pfam" id="PF08340"/>
    </source>
</evidence>
<dbReference type="AlphaFoldDB" id="A0A1H3VEP2"/>
<evidence type="ECO:0000259" key="7">
    <source>
        <dbReference type="Pfam" id="PF03755"/>
    </source>
</evidence>
<sequence>MIRSMTAFSHRELTIEHGTLQWEARTVNHRYLDLSLRLPEEFRSQENSFRDIIQGSLKRGKFEGSLRFTPTTGNTNEIRINEPLARALIIACRQIETITDNPDTLKAVDILRWPGVTQDATPDKDVLTAHAKALLQDTLDDLLEMREREGKRLADFIYQRLDQIAEIIVRIRKHRPSIIAAQREKILSRIEELKISPDYNRIEQELVILAQRLDVEEELDRLMAHLDEINAVLERDEPVGRRLDFLMQELNREANTLSSKSNDSDTTQAAVDLKVMIEQMREQVQNIE</sequence>
<keyword evidence="4" id="KW-0378">Hydrolase</keyword>
<keyword evidence="2" id="KW-0540">Nuclease</keyword>
<dbReference type="Pfam" id="PF08340">
    <property type="entry name" value="YicC-like_C"/>
    <property type="match status" value="1"/>
</dbReference>
<evidence type="ECO:0000256" key="1">
    <source>
        <dbReference type="ARBA" id="ARBA00001968"/>
    </source>
</evidence>